<evidence type="ECO:0000256" key="1">
    <source>
        <dbReference type="SAM" id="MobiDB-lite"/>
    </source>
</evidence>
<dbReference type="Proteomes" id="UP000236291">
    <property type="component" value="Unassembled WGS sequence"/>
</dbReference>
<reference evidence="2 3" key="2">
    <citation type="journal article" date="2017" name="Front. Plant Sci.">
        <title>Gene Classification and Mining of Molecular Markers Useful in Red Clover (Trifolium pratense) Breeding.</title>
        <authorList>
            <person name="Istvanek J."/>
            <person name="Dluhosova J."/>
            <person name="Dluhos P."/>
            <person name="Patkova L."/>
            <person name="Nedelnik J."/>
            <person name="Repkova J."/>
        </authorList>
    </citation>
    <scope>NUCLEOTIDE SEQUENCE [LARGE SCALE GENOMIC DNA]</scope>
    <source>
        <strain evidence="3">cv. Tatra</strain>
        <tissue evidence="2">Young leaves</tissue>
    </source>
</reference>
<organism evidence="2 3">
    <name type="scientific">Trifolium pratense</name>
    <name type="common">Red clover</name>
    <dbReference type="NCBI Taxonomy" id="57577"/>
    <lineage>
        <taxon>Eukaryota</taxon>
        <taxon>Viridiplantae</taxon>
        <taxon>Streptophyta</taxon>
        <taxon>Embryophyta</taxon>
        <taxon>Tracheophyta</taxon>
        <taxon>Spermatophyta</taxon>
        <taxon>Magnoliopsida</taxon>
        <taxon>eudicotyledons</taxon>
        <taxon>Gunneridae</taxon>
        <taxon>Pentapetalae</taxon>
        <taxon>rosids</taxon>
        <taxon>fabids</taxon>
        <taxon>Fabales</taxon>
        <taxon>Fabaceae</taxon>
        <taxon>Papilionoideae</taxon>
        <taxon>50 kb inversion clade</taxon>
        <taxon>NPAAA clade</taxon>
        <taxon>Hologalegina</taxon>
        <taxon>IRL clade</taxon>
        <taxon>Trifolieae</taxon>
        <taxon>Trifolium</taxon>
    </lineage>
</organism>
<evidence type="ECO:0000313" key="2">
    <source>
        <dbReference type="EMBL" id="PNX57322.1"/>
    </source>
</evidence>
<reference evidence="2 3" key="1">
    <citation type="journal article" date="2014" name="Am. J. Bot.">
        <title>Genome assembly and annotation for red clover (Trifolium pratense; Fabaceae).</title>
        <authorList>
            <person name="Istvanek J."/>
            <person name="Jaros M."/>
            <person name="Krenek A."/>
            <person name="Repkova J."/>
        </authorList>
    </citation>
    <scope>NUCLEOTIDE SEQUENCE [LARGE SCALE GENOMIC DNA]</scope>
    <source>
        <strain evidence="3">cv. Tatra</strain>
        <tissue evidence="2">Young leaves</tissue>
    </source>
</reference>
<name>A0A2K3JTF3_TRIPR</name>
<feature type="region of interest" description="Disordered" evidence="1">
    <location>
        <begin position="1"/>
        <end position="24"/>
    </location>
</feature>
<dbReference type="EMBL" id="ASHM01123096">
    <property type="protein sequence ID" value="PNX57322.1"/>
    <property type="molecule type" value="Genomic_DNA"/>
</dbReference>
<accession>A0A2K3JTF3</accession>
<feature type="non-terminal residue" evidence="2">
    <location>
        <position position="51"/>
    </location>
</feature>
<evidence type="ECO:0000313" key="3">
    <source>
        <dbReference type="Proteomes" id="UP000236291"/>
    </source>
</evidence>
<proteinExistence type="predicted"/>
<protein>
    <submittedName>
        <fullName evidence="2">Uncharacterized protein</fullName>
    </submittedName>
</protein>
<gene>
    <name evidence="2" type="ORF">L195_g058637</name>
</gene>
<sequence>MYLHETLRHSYAQRSLSRKGSQRVGDRKINGLTTLQIHDNKDCLSAMCSPI</sequence>
<dbReference type="AlphaFoldDB" id="A0A2K3JTF3"/>
<comment type="caution">
    <text evidence="2">The sequence shown here is derived from an EMBL/GenBank/DDBJ whole genome shotgun (WGS) entry which is preliminary data.</text>
</comment>